<gene>
    <name evidence="5" type="ORF">SAMN05216270_1145</name>
</gene>
<feature type="domain" description="Ketoreductase" evidence="4">
    <location>
        <begin position="6"/>
        <end position="205"/>
    </location>
</feature>
<dbReference type="SMART" id="SM00822">
    <property type="entry name" value="PKS_KR"/>
    <property type="match status" value="1"/>
</dbReference>
<evidence type="ECO:0000313" key="6">
    <source>
        <dbReference type="Proteomes" id="UP000198949"/>
    </source>
</evidence>
<keyword evidence="6" id="KW-1185">Reference proteome</keyword>
<keyword evidence="2" id="KW-0560">Oxidoreductase</keyword>
<dbReference type="PANTHER" id="PTHR45024">
    <property type="entry name" value="DEHYDROGENASES, SHORT CHAIN"/>
    <property type="match status" value="1"/>
</dbReference>
<dbReference type="Proteomes" id="UP000198949">
    <property type="component" value="Unassembled WGS sequence"/>
</dbReference>
<sequence>MDLSGKSAIVTGAGQGLGRAYALALAAAGASVVVNDVDAEAAERVAAETGGKAVAAPGAVGPAETAEMLVETAMTAFGRLDGLVTNAGVLRDRILWKMSDEDFDTVVDVHLRGTFTCVRAAVRRMRAQGEGGRIIAVGSPAGQRGNVGQTNYAAAKAAIVGMVRTWAMECARDRIAVNAVIPVAATAMTRTIPAFEPYARAWEEEGRPLPAWLRAGAGFGAPEDVGALPVFLMSDAAAAVTGQAIGLGGDRLALWTHPQETVAACRDGGWAADDIAALWPSVFGPRAETVGVPAVEAPEEP</sequence>
<evidence type="ECO:0000256" key="2">
    <source>
        <dbReference type="ARBA" id="ARBA00023002"/>
    </source>
</evidence>
<dbReference type="SUPFAM" id="SSF51735">
    <property type="entry name" value="NAD(P)-binding Rossmann-fold domains"/>
    <property type="match status" value="1"/>
</dbReference>
<dbReference type="InterPro" id="IPR020904">
    <property type="entry name" value="Sc_DH/Rdtase_CS"/>
</dbReference>
<organism evidence="5 6">
    <name type="scientific">Glycomyces harbinensis</name>
    <dbReference type="NCBI Taxonomy" id="58114"/>
    <lineage>
        <taxon>Bacteria</taxon>
        <taxon>Bacillati</taxon>
        <taxon>Actinomycetota</taxon>
        <taxon>Actinomycetes</taxon>
        <taxon>Glycomycetales</taxon>
        <taxon>Glycomycetaceae</taxon>
        <taxon>Glycomyces</taxon>
    </lineage>
</organism>
<accession>A0A1G7AN35</accession>
<dbReference type="InterPro" id="IPR002347">
    <property type="entry name" value="SDR_fam"/>
</dbReference>
<dbReference type="STRING" id="58114.SAMN05216270_1145"/>
<dbReference type="OrthoDB" id="9808187at2"/>
<protein>
    <submittedName>
        <fullName evidence="5">3-oxoacyl-[acyl-carrier protein] reductase</fullName>
    </submittedName>
</protein>
<dbReference type="InterPro" id="IPR036291">
    <property type="entry name" value="NAD(P)-bd_dom_sf"/>
</dbReference>
<dbReference type="GO" id="GO:0016491">
    <property type="term" value="F:oxidoreductase activity"/>
    <property type="evidence" value="ECO:0007669"/>
    <property type="project" value="UniProtKB-KW"/>
</dbReference>
<evidence type="ECO:0000256" key="1">
    <source>
        <dbReference type="ARBA" id="ARBA00006484"/>
    </source>
</evidence>
<dbReference type="EMBL" id="FNAD01000014">
    <property type="protein sequence ID" value="SDE15425.1"/>
    <property type="molecule type" value="Genomic_DNA"/>
</dbReference>
<dbReference type="FunFam" id="3.40.50.720:FF:000084">
    <property type="entry name" value="Short-chain dehydrogenase reductase"/>
    <property type="match status" value="1"/>
</dbReference>
<dbReference type="PRINTS" id="PR00081">
    <property type="entry name" value="GDHRDH"/>
</dbReference>
<dbReference type="PROSITE" id="PS00061">
    <property type="entry name" value="ADH_SHORT"/>
    <property type="match status" value="1"/>
</dbReference>
<dbReference type="RefSeq" id="WP_091039237.1">
    <property type="nucleotide sequence ID" value="NZ_FNAD01000014.1"/>
</dbReference>
<name>A0A1G7AN35_9ACTN</name>
<dbReference type="PRINTS" id="PR00080">
    <property type="entry name" value="SDRFAMILY"/>
</dbReference>
<dbReference type="Pfam" id="PF00106">
    <property type="entry name" value="adh_short"/>
    <property type="match status" value="1"/>
</dbReference>
<dbReference type="InterPro" id="IPR057326">
    <property type="entry name" value="KR_dom"/>
</dbReference>
<evidence type="ECO:0000313" key="5">
    <source>
        <dbReference type="EMBL" id="SDE15425.1"/>
    </source>
</evidence>
<proteinExistence type="inferred from homology"/>
<dbReference type="AlphaFoldDB" id="A0A1G7AN35"/>
<evidence type="ECO:0000256" key="3">
    <source>
        <dbReference type="RuleBase" id="RU000363"/>
    </source>
</evidence>
<evidence type="ECO:0000259" key="4">
    <source>
        <dbReference type="SMART" id="SM00822"/>
    </source>
</evidence>
<dbReference type="InterPro" id="IPR051687">
    <property type="entry name" value="Peroxisomal_Beta-Oxidation"/>
</dbReference>
<comment type="similarity">
    <text evidence="1 3">Belongs to the short-chain dehydrogenases/reductases (SDR) family.</text>
</comment>
<reference evidence="6" key="1">
    <citation type="submission" date="2016-10" db="EMBL/GenBank/DDBJ databases">
        <authorList>
            <person name="Varghese N."/>
            <person name="Submissions S."/>
        </authorList>
    </citation>
    <scope>NUCLEOTIDE SEQUENCE [LARGE SCALE GENOMIC DNA]</scope>
    <source>
        <strain evidence="6">CGMCC 4.3516</strain>
    </source>
</reference>
<dbReference type="Gene3D" id="3.40.50.720">
    <property type="entry name" value="NAD(P)-binding Rossmann-like Domain"/>
    <property type="match status" value="1"/>
</dbReference>
<dbReference type="PANTHER" id="PTHR45024:SF2">
    <property type="entry name" value="SCP2 DOMAIN-CONTAINING PROTEIN"/>
    <property type="match status" value="1"/>
</dbReference>